<keyword evidence="4" id="KW-0805">Transcription regulation</keyword>
<proteinExistence type="inferred from homology"/>
<comment type="subcellular location">
    <subcellularLocation>
        <location evidence="1">Nucleus</location>
    </subcellularLocation>
</comment>
<name>A0ABN8PET8_9CNID</name>
<dbReference type="Pfam" id="PF11277">
    <property type="entry name" value="Med24_N"/>
    <property type="match status" value="1"/>
</dbReference>
<dbReference type="EMBL" id="CALNXI010000836">
    <property type="protein sequence ID" value="CAH3142416.1"/>
    <property type="molecule type" value="Genomic_DNA"/>
</dbReference>
<evidence type="ECO:0000256" key="2">
    <source>
        <dbReference type="ARBA" id="ARBA00007864"/>
    </source>
</evidence>
<gene>
    <name evidence="9" type="ORF">PEVE_00042474</name>
</gene>
<keyword evidence="7" id="KW-0539">Nucleus</keyword>
<keyword evidence="10" id="KW-1185">Reference proteome</keyword>
<protein>
    <recommendedName>
        <fullName evidence="3">Mediator of RNA polymerase II transcription subunit 24</fullName>
    </recommendedName>
    <alternativeName>
        <fullName evidence="8">Mediator complex subunit 24</fullName>
    </alternativeName>
</protein>
<keyword evidence="5" id="KW-0010">Activator</keyword>
<organism evidence="9 10">
    <name type="scientific">Porites evermanni</name>
    <dbReference type="NCBI Taxonomy" id="104178"/>
    <lineage>
        <taxon>Eukaryota</taxon>
        <taxon>Metazoa</taxon>
        <taxon>Cnidaria</taxon>
        <taxon>Anthozoa</taxon>
        <taxon>Hexacorallia</taxon>
        <taxon>Scleractinia</taxon>
        <taxon>Fungiina</taxon>
        <taxon>Poritidae</taxon>
        <taxon>Porites</taxon>
    </lineage>
</organism>
<evidence type="ECO:0000313" key="10">
    <source>
        <dbReference type="Proteomes" id="UP001159427"/>
    </source>
</evidence>
<dbReference type="InterPro" id="IPR021429">
    <property type="entry name" value="Mediator_Med24"/>
</dbReference>
<comment type="similarity">
    <text evidence="2">Belongs to the Mediator complex subunit 24 family.</text>
</comment>
<reference evidence="9 10" key="1">
    <citation type="submission" date="2022-05" db="EMBL/GenBank/DDBJ databases">
        <authorList>
            <consortium name="Genoscope - CEA"/>
            <person name="William W."/>
        </authorList>
    </citation>
    <scope>NUCLEOTIDE SEQUENCE [LARGE SCALE GENOMIC DNA]</scope>
</reference>
<evidence type="ECO:0000256" key="3">
    <source>
        <dbReference type="ARBA" id="ARBA00019693"/>
    </source>
</evidence>
<dbReference type="PANTHER" id="PTHR12898">
    <property type="entry name" value="MEDIATOR OF RNA POLYMERASE II TRANSCRIPTION SUBUNIT 24"/>
    <property type="match status" value="1"/>
</dbReference>
<evidence type="ECO:0000256" key="7">
    <source>
        <dbReference type="ARBA" id="ARBA00023242"/>
    </source>
</evidence>
<evidence type="ECO:0000256" key="8">
    <source>
        <dbReference type="ARBA" id="ARBA00031960"/>
    </source>
</evidence>
<dbReference type="Proteomes" id="UP001159427">
    <property type="component" value="Unassembled WGS sequence"/>
</dbReference>
<evidence type="ECO:0000313" key="9">
    <source>
        <dbReference type="EMBL" id="CAH3142416.1"/>
    </source>
</evidence>
<evidence type="ECO:0000256" key="5">
    <source>
        <dbReference type="ARBA" id="ARBA00023159"/>
    </source>
</evidence>
<evidence type="ECO:0000256" key="4">
    <source>
        <dbReference type="ARBA" id="ARBA00023015"/>
    </source>
</evidence>
<evidence type="ECO:0000256" key="6">
    <source>
        <dbReference type="ARBA" id="ARBA00023163"/>
    </source>
</evidence>
<comment type="caution">
    <text evidence="9">The sequence shown here is derived from an EMBL/GenBank/DDBJ whole genome shotgun (WGS) entry which is preliminary data.</text>
</comment>
<accession>A0ABN8PET8</accession>
<keyword evidence="6" id="KW-0804">Transcription</keyword>
<sequence length="966" mass="107753">MVVNTEVLLRAWRERWSPLQWLVEVKKLAGKDREELQDLAECLVQQATFGSTPSSLILSYLNHGITTKVIPCSSALIAVQQFQNLIKHKCLSALLDLLLSFIPTISCPETNEECLRLAVSLVKVIYWLLIVVTRLLKLCIESLCRSGGGDVPFHLSNVGKCNKAFGHLMGTVAYRALVIVGKMEDQAAASELDRHLQALLKDLVMTQPEVVIPEIQLHCKELMVNFNRLQTLNSSFGSDISPGHVPNMAVQMTTQCQVLVSPSFTPDQVADVMDSIMHTQNISRHHLYLEFLRSSIVGLLEAPEKSMETIIWTGFLFLKASQYHTDWVPIVIHLLESRSQLSVQLQASPGEHSTVHSAFNQLLQFGPLLDDVDIKLRCNCYKEVVLQYCKGLNQETTERMEQLICQRQKMLSADHREVQELLESQTALNHPAHQVQDADNRIQEIISALESDLSSRDEKFLAPLLNLEKFRWMTVAAASVGKLPNLIRGLVKVNDQTVHAATDMEDVKRGNIRGELFNTSFLLLCHIGQVYGRKVILDVVKTRTPTPFVVEWISRYIPDIEKWRAFIPDTQLQSTKQAAVNELLDQFFSNSAFPASQVNWDEHCVNVANAMHHVMKACQWESKAVTPDRDELEKLFELLKYEAPALAVCACSWCCGHIHTLTAEERKHPKGLVSFLLRPVNPKGFPQGFVDRCSMLLEVMERMSLSVEGKGNTLDGGNPISVGKPVLQSLTKLFMDVVKVRCLGSKKIEQFRYILTVGGKEWFIYSLIKEVMKFSRHDEMIRAADVASSLLMFDAEGLVPCLLQQVLPLIVNHADAETILGDPKGWALARMTAHAVCLGLNIELTRSKQDSSDEGVERPAKIKRLEGSSSCIQQALVRLCEDFIAIIKSTEVGPVPALLVSFLQQAAAGTGGNVGPLSGYIPQDLVTEILELSPSLQGTPEVLLGLCNMKTTEGRQLCAKALCNNF</sequence>
<evidence type="ECO:0000256" key="1">
    <source>
        <dbReference type="ARBA" id="ARBA00004123"/>
    </source>
</evidence>
<dbReference type="PANTHER" id="PTHR12898:SF1">
    <property type="entry name" value="MEDIATOR OF RNA POLYMERASE II TRANSCRIPTION SUBUNIT 24"/>
    <property type="match status" value="1"/>
</dbReference>